<feature type="transmembrane region" description="Helical" evidence="6">
    <location>
        <begin position="422"/>
        <end position="446"/>
    </location>
</feature>
<dbReference type="PANTHER" id="PTHR23502">
    <property type="entry name" value="MAJOR FACILITATOR SUPERFAMILY"/>
    <property type="match status" value="1"/>
</dbReference>
<dbReference type="PROSITE" id="PS50850">
    <property type="entry name" value="MFS"/>
    <property type="match status" value="1"/>
</dbReference>
<dbReference type="AlphaFoldDB" id="A0A9P8VWH5"/>
<dbReference type="InterPro" id="IPR020846">
    <property type="entry name" value="MFS_dom"/>
</dbReference>
<feature type="transmembrane region" description="Helical" evidence="6">
    <location>
        <begin position="458"/>
        <end position="477"/>
    </location>
</feature>
<feature type="transmembrane region" description="Helical" evidence="6">
    <location>
        <begin position="128"/>
        <end position="145"/>
    </location>
</feature>
<feature type="domain" description="Major facilitator superfamily (MFS) profile" evidence="7">
    <location>
        <begin position="51"/>
        <end position="515"/>
    </location>
</feature>
<feature type="transmembrane region" description="Helical" evidence="6">
    <location>
        <begin position="52"/>
        <end position="78"/>
    </location>
</feature>
<evidence type="ECO:0000259" key="7">
    <source>
        <dbReference type="PROSITE" id="PS50850"/>
    </source>
</evidence>
<protein>
    <submittedName>
        <fullName evidence="8">Major facilitator superfamily domain-containing protein</fullName>
    </submittedName>
</protein>
<evidence type="ECO:0000256" key="5">
    <source>
        <dbReference type="ARBA" id="ARBA00023180"/>
    </source>
</evidence>
<feature type="transmembrane region" description="Helical" evidence="6">
    <location>
        <begin position="489"/>
        <end position="510"/>
    </location>
</feature>
<keyword evidence="3 6" id="KW-1133">Transmembrane helix</keyword>
<feature type="transmembrane region" description="Helical" evidence="6">
    <location>
        <begin position="395"/>
        <end position="416"/>
    </location>
</feature>
<feature type="transmembrane region" description="Helical" evidence="6">
    <location>
        <begin position="308"/>
        <end position="333"/>
    </location>
</feature>
<evidence type="ECO:0000256" key="3">
    <source>
        <dbReference type="ARBA" id="ARBA00022989"/>
    </source>
</evidence>
<evidence type="ECO:0000256" key="1">
    <source>
        <dbReference type="ARBA" id="ARBA00004141"/>
    </source>
</evidence>
<gene>
    <name evidence="8" type="ORF">B0T10DRAFT_585197</name>
</gene>
<evidence type="ECO:0000313" key="8">
    <source>
        <dbReference type="EMBL" id="KAH6876530.1"/>
    </source>
</evidence>
<feature type="transmembrane region" description="Helical" evidence="6">
    <location>
        <begin position="353"/>
        <end position="374"/>
    </location>
</feature>
<evidence type="ECO:0000256" key="2">
    <source>
        <dbReference type="ARBA" id="ARBA00022692"/>
    </source>
</evidence>
<evidence type="ECO:0000256" key="6">
    <source>
        <dbReference type="SAM" id="Phobius"/>
    </source>
</evidence>
<dbReference type="GO" id="GO:0005886">
    <property type="term" value="C:plasma membrane"/>
    <property type="evidence" value="ECO:0007669"/>
    <property type="project" value="TreeGrafter"/>
</dbReference>
<accession>A0A9P8VWH5</accession>
<sequence>MSTPSIDSGKMTKKETLGNVQLRHHETNEIILVPTPTDDPNDPLNWSKGYRLYIAGLVSVTIFLSNFLAAGPTVAIVQIAQDFFGDSNLDLGGSIAKVSYFFTTTALLQGMGNLFWMPIMIKFGRRPLYIFTFALYTATAGWAGAPTSYGSVLAARILMGFANGAAECLAPLTISDIFFLHERGTIMALYTASLSAGVGGGILIAGLITIHLHWRYIYYISTALIGCCTILIFFTLPETEYRRSRAAVSDVEEETIEAEPKDEGDAEIAHSEVASVPRPKRRTWVQELRIFTGSYTDESLLKLFIRPIVLLALPPVLWATLVMSVTIGFLVAITSNFASAFSTVYGFKTYQTGLCFISSLIASLIGVFFGGHLSDMIADYFTRKNGGIREPEMRLPAMMVSLITGPLALILYGVGIGKAMHWIVPTIGLGLLNFSIVQATNISLVYTIDAYRPVAGEITVSQFAFKSAFGFLLSFYTNPWIAKAGYEKAFGAMAGISASVIMFWVVFYMFGKKIRHVTWEWGFIERLVHWHEDREVGE</sequence>
<organism evidence="8 9">
    <name type="scientific">Thelonectria olida</name>
    <dbReference type="NCBI Taxonomy" id="1576542"/>
    <lineage>
        <taxon>Eukaryota</taxon>
        <taxon>Fungi</taxon>
        <taxon>Dikarya</taxon>
        <taxon>Ascomycota</taxon>
        <taxon>Pezizomycotina</taxon>
        <taxon>Sordariomycetes</taxon>
        <taxon>Hypocreomycetidae</taxon>
        <taxon>Hypocreales</taxon>
        <taxon>Nectriaceae</taxon>
        <taxon>Thelonectria</taxon>
    </lineage>
</organism>
<feature type="transmembrane region" description="Helical" evidence="6">
    <location>
        <begin position="216"/>
        <end position="236"/>
    </location>
</feature>
<keyword evidence="9" id="KW-1185">Reference proteome</keyword>
<dbReference type="Gene3D" id="1.20.1250.20">
    <property type="entry name" value="MFS general substrate transporter like domains"/>
    <property type="match status" value="1"/>
</dbReference>
<evidence type="ECO:0000256" key="4">
    <source>
        <dbReference type="ARBA" id="ARBA00023136"/>
    </source>
</evidence>
<dbReference type="Pfam" id="PF07690">
    <property type="entry name" value="MFS_1"/>
    <property type="match status" value="1"/>
</dbReference>
<feature type="transmembrane region" description="Helical" evidence="6">
    <location>
        <begin position="98"/>
        <end position="116"/>
    </location>
</feature>
<feature type="transmembrane region" description="Helical" evidence="6">
    <location>
        <begin position="157"/>
        <end position="180"/>
    </location>
</feature>
<feature type="transmembrane region" description="Helical" evidence="6">
    <location>
        <begin position="187"/>
        <end position="210"/>
    </location>
</feature>
<name>A0A9P8VWH5_9HYPO</name>
<dbReference type="PANTHER" id="PTHR23502:SF34">
    <property type="entry name" value="PROTEIN HOL1"/>
    <property type="match status" value="1"/>
</dbReference>
<dbReference type="GO" id="GO:0022857">
    <property type="term" value="F:transmembrane transporter activity"/>
    <property type="evidence" value="ECO:0007669"/>
    <property type="project" value="InterPro"/>
</dbReference>
<dbReference type="SUPFAM" id="SSF103473">
    <property type="entry name" value="MFS general substrate transporter"/>
    <property type="match status" value="1"/>
</dbReference>
<dbReference type="Proteomes" id="UP000777438">
    <property type="component" value="Unassembled WGS sequence"/>
</dbReference>
<dbReference type="OrthoDB" id="2585655at2759"/>
<keyword evidence="2 6" id="KW-0812">Transmembrane</keyword>
<proteinExistence type="predicted"/>
<dbReference type="InterPro" id="IPR011701">
    <property type="entry name" value="MFS"/>
</dbReference>
<comment type="subcellular location">
    <subcellularLocation>
        <location evidence="1">Membrane</location>
        <topology evidence="1">Multi-pass membrane protein</topology>
    </subcellularLocation>
</comment>
<evidence type="ECO:0000313" key="9">
    <source>
        <dbReference type="Proteomes" id="UP000777438"/>
    </source>
</evidence>
<reference evidence="8 9" key="1">
    <citation type="journal article" date="2021" name="Nat. Commun.">
        <title>Genetic determinants of endophytism in the Arabidopsis root mycobiome.</title>
        <authorList>
            <person name="Mesny F."/>
            <person name="Miyauchi S."/>
            <person name="Thiergart T."/>
            <person name="Pickel B."/>
            <person name="Atanasova L."/>
            <person name="Karlsson M."/>
            <person name="Huettel B."/>
            <person name="Barry K.W."/>
            <person name="Haridas S."/>
            <person name="Chen C."/>
            <person name="Bauer D."/>
            <person name="Andreopoulos W."/>
            <person name="Pangilinan J."/>
            <person name="LaButti K."/>
            <person name="Riley R."/>
            <person name="Lipzen A."/>
            <person name="Clum A."/>
            <person name="Drula E."/>
            <person name="Henrissat B."/>
            <person name="Kohler A."/>
            <person name="Grigoriev I.V."/>
            <person name="Martin F.M."/>
            <person name="Hacquard S."/>
        </authorList>
    </citation>
    <scope>NUCLEOTIDE SEQUENCE [LARGE SCALE GENOMIC DNA]</scope>
    <source>
        <strain evidence="8 9">MPI-CAGE-CH-0241</strain>
    </source>
</reference>
<keyword evidence="5" id="KW-0325">Glycoprotein</keyword>
<comment type="caution">
    <text evidence="8">The sequence shown here is derived from an EMBL/GenBank/DDBJ whole genome shotgun (WGS) entry which is preliminary data.</text>
</comment>
<dbReference type="EMBL" id="JAGPYM010000034">
    <property type="protein sequence ID" value="KAH6876530.1"/>
    <property type="molecule type" value="Genomic_DNA"/>
</dbReference>
<dbReference type="InterPro" id="IPR036259">
    <property type="entry name" value="MFS_trans_sf"/>
</dbReference>
<keyword evidence="4 6" id="KW-0472">Membrane</keyword>